<feature type="chain" id="PRO_5015583716" evidence="1">
    <location>
        <begin position="29"/>
        <end position="92"/>
    </location>
</feature>
<dbReference type="AlphaFoldDB" id="A0A2S6A9B9"/>
<keyword evidence="3" id="KW-1185">Reference proteome</keyword>
<dbReference type="GeneID" id="66720709"/>
<proteinExistence type="predicted"/>
<sequence length="92" mass="9086">MQITSVRGAVVAVAAGAAVLGAPAIAQAAGLPLEPATPQEEVTTTQHAGPVLALWDPQTGSSSLSSNVNARGLCIFQSISAQGGLDCFNGAQ</sequence>
<evidence type="ECO:0000313" key="2">
    <source>
        <dbReference type="EMBL" id="PPJ29819.1"/>
    </source>
</evidence>
<keyword evidence="1" id="KW-0732">Signal</keyword>
<name>A0A2S6A9B9_9NOCA</name>
<evidence type="ECO:0000256" key="1">
    <source>
        <dbReference type="SAM" id="SignalP"/>
    </source>
</evidence>
<evidence type="ECO:0000313" key="3">
    <source>
        <dbReference type="Proteomes" id="UP000238356"/>
    </source>
</evidence>
<organism evidence="2 3">
    <name type="scientific">Nocardia nova</name>
    <dbReference type="NCBI Taxonomy" id="37330"/>
    <lineage>
        <taxon>Bacteria</taxon>
        <taxon>Bacillati</taxon>
        <taxon>Actinomycetota</taxon>
        <taxon>Actinomycetes</taxon>
        <taxon>Mycobacteriales</taxon>
        <taxon>Nocardiaceae</taxon>
        <taxon>Nocardia</taxon>
    </lineage>
</organism>
<dbReference type="Proteomes" id="UP000238356">
    <property type="component" value="Unassembled WGS sequence"/>
</dbReference>
<dbReference type="RefSeq" id="WP_030513011.1">
    <property type="nucleotide sequence ID" value="NZ_JADLQW010000007.1"/>
</dbReference>
<reference evidence="2 3" key="1">
    <citation type="submission" date="2018-02" db="EMBL/GenBank/DDBJ databases">
        <title>8 Nocardia nova and 1 Nocardia cyriacigeorgica strain used for evolution to TMP-SMX.</title>
        <authorList>
            <person name="Mehta H."/>
            <person name="Weng J."/>
            <person name="Shamoo Y."/>
        </authorList>
    </citation>
    <scope>NUCLEOTIDE SEQUENCE [LARGE SCALE GENOMIC DNA]</scope>
    <source>
        <strain evidence="2 3">BAA2227</strain>
    </source>
</reference>
<comment type="caution">
    <text evidence="2">The sequence shown here is derived from an EMBL/GenBank/DDBJ whole genome shotgun (WGS) entry which is preliminary data.</text>
</comment>
<accession>A0A2S6A9B9</accession>
<gene>
    <name evidence="2" type="ORF">C5F51_10045</name>
</gene>
<feature type="signal peptide" evidence="1">
    <location>
        <begin position="1"/>
        <end position="28"/>
    </location>
</feature>
<protein>
    <submittedName>
        <fullName evidence="2">Uncharacterized protein</fullName>
    </submittedName>
</protein>
<dbReference type="EMBL" id="PSZD01000005">
    <property type="protein sequence ID" value="PPJ29819.1"/>
    <property type="molecule type" value="Genomic_DNA"/>
</dbReference>